<dbReference type="EMBL" id="FXAN01000053">
    <property type="protein sequence ID" value="SMG00334.1"/>
    <property type="molecule type" value="Genomic_DNA"/>
</dbReference>
<evidence type="ECO:0000313" key="2">
    <source>
        <dbReference type="Proteomes" id="UP000198460"/>
    </source>
</evidence>
<dbReference type="AlphaFoldDB" id="A0A238H533"/>
<protein>
    <submittedName>
        <fullName evidence="1">Uncharacterized protein</fullName>
    </submittedName>
</protein>
<organism evidence="1 2">
    <name type="scientific">Burkholderia singularis</name>
    <dbReference type="NCBI Taxonomy" id="1503053"/>
    <lineage>
        <taxon>Bacteria</taxon>
        <taxon>Pseudomonadati</taxon>
        <taxon>Pseudomonadota</taxon>
        <taxon>Betaproteobacteria</taxon>
        <taxon>Burkholderiales</taxon>
        <taxon>Burkholderiaceae</taxon>
        <taxon>Burkholderia</taxon>
        <taxon>pseudomallei group</taxon>
    </lineage>
</organism>
<evidence type="ECO:0000313" key="1">
    <source>
        <dbReference type="EMBL" id="SMG00334.1"/>
    </source>
</evidence>
<dbReference type="RefSeq" id="WP_089340577.1">
    <property type="nucleotide sequence ID" value="NZ_FXAN01000053.1"/>
</dbReference>
<gene>
    <name evidence="1" type="ORF">BSIN_3404</name>
</gene>
<sequence length="115" mass="12514">MSTIVVRDALQGIGGAKGYINVAPPKAQTPYFVVTRVHGEFDMSLAGPTGGHSGSYQVDFYAQTFTDADRIATLAIDRATSVQDKFSVGEIDELPDDFQEDTGLFRISLEFSVEF</sequence>
<accession>A0A238H533</accession>
<proteinExistence type="predicted"/>
<name>A0A238H533_9BURK</name>
<dbReference type="Proteomes" id="UP000198460">
    <property type="component" value="Unassembled WGS sequence"/>
</dbReference>
<reference evidence="1 2" key="1">
    <citation type="submission" date="2017-04" db="EMBL/GenBank/DDBJ databases">
        <authorList>
            <person name="Afonso C.L."/>
            <person name="Miller P.J."/>
            <person name="Scott M.A."/>
            <person name="Spackman E."/>
            <person name="Goraichik I."/>
            <person name="Dimitrov K.M."/>
            <person name="Suarez D.L."/>
            <person name="Swayne D.E."/>
        </authorList>
    </citation>
    <scope>NUCLEOTIDE SEQUENCE [LARGE SCALE GENOMIC DNA]</scope>
    <source>
        <strain evidence="1">LMG 28154</strain>
    </source>
</reference>